<dbReference type="PANTHER" id="PTHR30005">
    <property type="entry name" value="EXOPOLYPHOSPHATASE"/>
    <property type="match status" value="1"/>
</dbReference>
<dbReference type="Pfam" id="PF21447">
    <property type="entry name" value="Ppx-GppA_III"/>
    <property type="match status" value="1"/>
</dbReference>
<dbReference type="Proteomes" id="UP000823889">
    <property type="component" value="Unassembled WGS sequence"/>
</dbReference>
<dbReference type="FunFam" id="3.30.420.150:FF:000001">
    <property type="entry name" value="Guanosine-5'-triphosphate,3'-diphosphate pyrophosphatase"/>
    <property type="match status" value="1"/>
</dbReference>
<dbReference type="InterPro" id="IPR043129">
    <property type="entry name" value="ATPase_NBD"/>
</dbReference>
<organism evidence="4 5">
    <name type="scientific">Candidatus Paenalcaligenes intestinipullorum</name>
    <dbReference type="NCBI Taxonomy" id="2838718"/>
    <lineage>
        <taxon>Bacteria</taxon>
        <taxon>Pseudomonadati</taxon>
        <taxon>Pseudomonadota</taxon>
        <taxon>Betaproteobacteria</taxon>
        <taxon>Burkholderiales</taxon>
        <taxon>Alcaligenaceae</taxon>
        <taxon>Paenalcaligenes</taxon>
    </lineage>
</organism>
<feature type="domain" description="Ppx/GppA phosphatase N-terminal" evidence="2">
    <location>
        <begin position="26"/>
        <end position="304"/>
    </location>
</feature>
<feature type="domain" description="Ppx/GppA phosphatase C-terminal" evidence="3">
    <location>
        <begin position="312"/>
        <end position="480"/>
    </location>
</feature>
<dbReference type="InterPro" id="IPR003695">
    <property type="entry name" value="Ppx_GppA_N"/>
</dbReference>
<gene>
    <name evidence="4" type="ORF">H9906_07005</name>
</gene>
<dbReference type="InterPro" id="IPR030673">
    <property type="entry name" value="PyroPPase_GppA_Ppx"/>
</dbReference>
<dbReference type="Gene3D" id="1.10.3210.10">
    <property type="entry name" value="Hypothetical protein af1432"/>
    <property type="match status" value="1"/>
</dbReference>
<dbReference type="AlphaFoldDB" id="A0A9D2RIS0"/>
<dbReference type="Gene3D" id="3.30.420.150">
    <property type="entry name" value="Exopolyphosphatase. Domain 2"/>
    <property type="match status" value="1"/>
</dbReference>
<evidence type="ECO:0000313" key="5">
    <source>
        <dbReference type="Proteomes" id="UP000823889"/>
    </source>
</evidence>
<dbReference type="Pfam" id="PF02541">
    <property type="entry name" value="Ppx-GppA"/>
    <property type="match status" value="1"/>
</dbReference>
<dbReference type="EMBL" id="DWUQ01000147">
    <property type="protein sequence ID" value="HJD44759.1"/>
    <property type="molecule type" value="Genomic_DNA"/>
</dbReference>
<keyword evidence="1" id="KW-0378">Hydrolase</keyword>
<dbReference type="Gene3D" id="3.30.420.40">
    <property type="match status" value="1"/>
</dbReference>
<dbReference type="CDD" id="cd24053">
    <property type="entry name" value="ASKHA_NBD_EcPPX-GppA-like"/>
    <property type="match status" value="1"/>
</dbReference>
<dbReference type="InterPro" id="IPR048950">
    <property type="entry name" value="Ppx_GppA_C"/>
</dbReference>
<evidence type="ECO:0000259" key="3">
    <source>
        <dbReference type="Pfam" id="PF21447"/>
    </source>
</evidence>
<dbReference type="GO" id="GO:0016462">
    <property type="term" value="F:pyrophosphatase activity"/>
    <property type="evidence" value="ECO:0007669"/>
    <property type="project" value="TreeGrafter"/>
</dbReference>
<evidence type="ECO:0000259" key="2">
    <source>
        <dbReference type="Pfam" id="PF02541"/>
    </source>
</evidence>
<sequence>MEQLLAAVDLGSNSFRLSIGRVELHNGHAQIYAVDRLSESVRLAAGMGADKHIAPEALERAVSTLKRFHERIEGFHPNRVRAVATNTFRVARNRSHVQAAAEAALGFPIEVISGYEEARLIFSGVSNELPPSPNRRLIIDIGGGSTEIIVGKGFQPLLLTSLYMGCVSYTDRFFADGLITEARMQSAILAARSELEGIAHQYRKIGWQECYGSSGTAKGIYAILRDNQLSSKGVTLEAMWSLKDQLIQMGRVTPENLPGIKPQRAPVLAAGLAILIAIFLELRIDSLQQGEGALRVGVLYDLLGRDSERDKREETAIQLSKRYKLDTAQAQRVKQVALTLFDQLGLPPTAENTELRRSLGWAADLHEVGLSIAHNDYHKHTAYVLQHADMPGYSRDDQSRLSLLTLGHQGKLAKLQDHQTDSETWMTLLCLRLATILMRRRESLEALPIALQRVDDGVHMHADASWLASHPLSEFSLHYECEQWQRYTPVRLSLK</sequence>
<protein>
    <submittedName>
        <fullName evidence="4">Ppx/GppA family phosphatase</fullName>
    </submittedName>
</protein>
<dbReference type="SUPFAM" id="SSF109604">
    <property type="entry name" value="HD-domain/PDEase-like"/>
    <property type="match status" value="1"/>
</dbReference>
<reference evidence="4" key="1">
    <citation type="journal article" date="2021" name="PeerJ">
        <title>Extensive microbial diversity within the chicken gut microbiome revealed by metagenomics and culture.</title>
        <authorList>
            <person name="Gilroy R."/>
            <person name="Ravi A."/>
            <person name="Getino M."/>
            <person name="Pursley I."/>
            <person name="Horton D.L."/>
            <person name="Alikhan N.F."/>
            <person name="Baker D."/>
            <person name="Gharbi K."/>
            <person name="Hall N."/>
            <person name="Watson M."/>
            <person name="Adriaenssens E.M."/>
            <person name="Foster-Nyarko E."/>
            <person name="Jarju S."/>
            <person name="Secka A."/>
            <person name="Antonio M."/>
            <person name="Oren A."/>
            <person name="Chaudhuri R.R."/>
            <person name="La Ragione R."/>
            <person name="Hildebrand F."/>
            <person name="Pallen M.J."/>
        </authorList>
    </citation>
    <scope>NUCLEOTIDE SEQUENCE</scope>
    <source>
        <strain evidence="4">9264</strain>
    </source>
</reference>
<evidence type="ECO:0000313" key="4">
    <source>
        <dbReference type="EMBL" id="HJD44759.1"/>
    </source>
</evidence>
<proteinExistence type="predicted"/>
<comment type="caution">
    <text evidence="4">The sequence shown here is derived from an EMBL/GenBank/DDBJ whole genome shotgun (WGS) entry which is preliminary data.</text>
</comment>
<evidence type="ECO:0000256" key="1">
    <source>
        <dbReference type="ARBA" id="ARBA00022801"/>
    </source>
</evidence>
<dbReference type="InterPro" id="IPR050273">
    <property type="entry name" value="GppA/Ppx_hydrolase"/>
</dbReference>
<name>A0A9D2RIS0_9BURK</name>
<dbReference type="PIRSF" id="PIRSF001267">
    <property type="entry name" value="Pyrophosphatase_GppA_Ppx"/>
    <property type="match status" value="1"/>
</dbReference>
<dbReference type="PANTHER" id="PTHR30005:SF0">
    <property type="entry name" value="RETROGRADE REGULATION PROTEIN 2"/>
    <property type="match status" value="1"/>
</dbReference>
<reference evidence="4" key="2">
    <citation type="submission" date="2021-04" db="EMBL/GenBank/DDBJ databases">
        <authorList>
            <person name="Gilroy R."/>
        </authorList>
    </citation>
    <scope>NUCLEOTIDE SEQUENCE</scope>
    <source>
        <strain evidence="4">9264</strain>
    </source>
</reference>
<accession>A0A9D2RIS0</accession>
<dbReference type="SUPFAM" id="SSF53067">
    <property type="entry name" value="Actin-like ATPase domain"/>
    <property type="match status" value="2"/>
</dbReference>